<reference evidence="1 3" key="1">
    <citation type="submission" date="2015-07" db="EMBL/GenBank/DDBJ databases">
        <title>Draft Genome Sequence of Streptomyces antibioticus, IMRU 3720 reveals insights in the evolution of actinomycin biosynthetic gene clusters in Streptomyces.</title>
        <authorList>
            <person name="Crnovcic I."/>
            <person name="Ruckert C."/>
            <person name="Kalinowksi J."/>
            <person name="Keller U."/>
        </authorList>
    </citation>
    <scope>NUCLEOTIDE SEQUENCE [LARGE SCALE GENOMIC DNA]</scope>
    <source>
        <strain evidence="1 3">DSM 41481</strain>
    </source>
</reference>
<dbReference type="Proteomes" id="UP000190306">
    <property type="component" value="Chromosome"/>
</dbReference>
<organism evidence="2 4">
    <name type="scientific">Streptomyces antibioticus</name>
    <dbReference type="NCBI Taxonomy" id="1890"/>
    <lineage>
        <taxon>Bacteria</taxon>
        <taxon>Bacillati</taxon>
        <taxon>Actinomycetota</taxon>
        <taxon>Actinomycetes</taxon>
        <taxon>Kitasatosporales</taxon>
        <taxon>Streptomycetaceae</taxon>
        <taxon>Streptomyces</taxon>
    </lineage>
</organism>
<evidence type="ECO:0000313" key="4">
    <source>
        <dbReference type="Proteomes" id="UP000502504"/>
    </source>
</evidence>
<evidence type="ECO:0000313" key="2">
    <source>
        <dbReference type="EMBL" id="QIT47947.1"/>
    </source>
</evidence>
<evidence type="ECO:0000313" key="1">
    <source>
        <dbReference type="EMBL" id="OOQ47616.1"/>
    </source>
</evidence>
<keyword evidence="3" id="KW-1185">Reference proteome</keyword>
<evidence type="ECO:0000313" key="3">
    <source>
        <dbReference type="Proteomes" id="UP000190306"/>
    </source>
</evidence>
<reference evidence="2 4" key="2">
    <citation type="submission" date="2020-03" db="EMBL/GenBank/DDBJ databases">
        <title>Is there a link between lipid content and antibiotic production in Streptomyces?</title>
        <authorList>
            <person name="David M."/>
            <person name="Lejeune C."/>
            <person name="Abreu S."/>
            <person name="Thibessard A."/>
            <person name="Leblond P."/>
            <person name="Chaminade P."/>
            <person name="Virolle M.-J."/>
        </authorList>
    </citation>
    <scope>NUCLEOTIDE SEQUENCE [LARGE SCALE GENOMIC DNA]</scope>
    <source>
        <strain evidence="2 4">DSM 41481</strain>
    </source>
</reference>
<proteinExistence type="predicted"/>
<protein>
    <recommendedName>
        <fullName evidence="5">DNA primase/polymerase bifunctional N-terminal domain-containing protein</fullName>
    </recommendedName>
</protein>
<dbReference type="Proteomes" id="UP000502504">
    <property type="component" value="Chromosome"/>
</dbReference>
<dbReference type="EMBL" id="LHQL01000014">
    <property type="protein sequence ID" value="OOQ47616.1"/>
    <property type="molecule type" value="Genomic_DNA"/>
</dbReference>
<name>A0AAE7CNX9_STRAT</name>
<dbReference type="EMBL" id="CP050692">
    <property type="protein sequence ID" value="QIT47947.1"/>
    <property type="molecule type" value="Genomic_DNA"/>
</dbReference>
<accession>A0AAE7CNX9</accession>
<gene>
    <name evidence="1" type="ORF">AFM16_33475</name>
    <name evidence="2" type="ORF">HCX60_34055</name>
</gene>
<sequence>MLMSAHTDQRSLPAVEHWLLSTLADARGREVARRQWRELGAAMLPLGGVFSVVRLPARLVHAVAGSSAVGDVDAFLDQALDGGPVISVLHGGARYYALVPASVPRTWRDAAEEWQAVEVDCLGRGAYLGVPPPARVEFDAETWASYWAVPVAAPGELCSPLAVARVIAAGTHLTTCG</sequence>
<dbReference type="AlphaFoldDB" id="A0AAE7CNX9"/>
<evidence type="ECO:0008006" key="5">
    <source>
        <dbReference type="Google" id="ProtNLM"/>
    </source>
</evidence>